<dbReference type="EMBL" id="LAZR01003269">
    <property type="protein sequence ID" value="KKN20149.1"/>
    <property type="molecule type" value="Genomic_DNA"/>
</dbReference>
<proteinExistence type="predicted"/>
<sequence>MLFTSAALQDVERKQFDQLGELLGTTWTRERVQALMSKEPPARDQQGKTKPRERLVIPMLMGINAKILDFVTKSFGGEHGIDAPGWYKKDHGEIVEGYDMPRDEFIRLASMFTPLTAAPKPLA</sequence>
<dbReference type="AlphaFoldDB" id="A0A0F9NQF5"/>
<name>A0A0F9NQF5_9ZZZZ</name>
<comment type="caution">
    <text evidence="1">The sequence shown here is derived from an EMBL/GenBank/DDBJ whole genome shotgun (WGS) entry which is preliminary data.</text>
</comment>
<gene>
    <name evidence="1" type="ORF">LCGC14_0938600</name>
</gene>
<evidence type="ECO:0000313" key="1">
    <source>
        <dbReference type="EMBL" id="KKN20149.1"/>
    </source>
</evidence>
<reference evidence="1" key="1">
    <citation type="journal article" date="2015" name="Nature">
        <title>Complex archaea that bridge the gap between prokaryotes and eukaryotes.</title>
        <authorList>
            <person name="Spang A."/>
            <person name="Saw J.H."/>
            <person name="Jorgensen S.L."/>
            <person name="Zaremba-Niedzwiedzka K."/>
            <person name="Martijn J."/>
            <person name="Lind A.E."/>
            <person name="van Eijk R."/>
            <person name="Schleper C."/>
            <person name="Guy L."/>
            <person name="Ettema T.J."/>
        </authorList>
    </citation>
    <scope>NUCLEOTIDE SEQUENCE</scope>
</reference>
<protein>
    <submittedName>
        <fullName evidence="1">Uncharacterized protein</fullName>
    </submittedName>
</protein>
<organism evidence="1">
    <name type="scientific">marine sediment metagenome</name>
    <dbReference type="NCBI Taxonomy" id="412755"/>
    <lineage>
        <taxon>unclassified sequences</taxon>
        <taxon>metagenomes</taxon>
        <taxon>ecological metagenomes</taxon>
    </lineage>
</organism>
<accession>A0A0F9NQF5</accession>